<keyword evidence="4" id="KW-1185">Reference proteome</keyword>
<dbReference type="GO" id="GO:0009098">
    <property type="term" value="P:L-leucine biosynthetic process"/>
    <property type="evidence" value="ECO:0007669"/>
    <property type="project" value="InterPro"/>
</dbReference>
<protein>
    <submittedName>
        <fullName evidence="3">2-isopropylmalate synthase</fullName>
        <ecNumber evidence="3">2.3.3.13</ecNumber>
    </submittedName>
</protein>
<sequence>MTRSTRRLTVSPSSTPSWFNYKLTAKGHGENALGQVDIVVSYNGRKFHGIGLATDIVESSAKAMVNALNNIWRARQVEQELQRKFKDQKETV</sequence>
<gene>
    <name evidence="3" type="primary">leuA_5</name>
    <name evidence="3" type="ORF">NCTC9381_04399</name>
</gene>
<dbReference type="Gene3D" id="3.30.160.270">
    <property type="match status" value="1"/>
</dbReference>
<proteinExistence type="predicted"/>
<dbReference type="AlphaFoldDB" id="A0A379ALK0"/>
<keyword evidence="3" id="KW-0012">Acyltransferase</keyword>
<dbReference type="EMBL" id="UGSO01000001">
    <property type="protein sequence ID" value="SUB18442.1"/>
    <property type="molecule type" value="Genomic_DNA"/>
</dbReference>
<keyword evidence="1 3" id="KW-0808">Transferase</keyword>
<dbReference type="Proteomes" id="UP000254640">
    <property type="component" value="Unassembled WGS sequence"/>
</dbReference>
<evidence type="ECO:0000313" key="3">
    <source>
        <dbReference type="EMBL" id="SUB18442.1"/>
    </source>
</evidence>
<feature type="domain" description="2-isopropylmalate synthase LeuA allosteric (dimerisation)" evidence="2">
    <location>
        <begin position="3"/>
        <end position="72"/>
    </location>
</feature>
<dbReference type="SUPFAM" id="SSF110921">
    <property type="entry name" value="2-isopropylmalate synthase LeuA, allosteric (dimerisation) domain"/>
    <property type="match status" value="1"/>
</dbReference>
<dbReference type="SMART" id="SM00917">
    <property type="entry name" value="LeuA_dimer"/>
    <property type="match status" value="1"/>
</dbReference>
<reference evidence="3 4" key="1">
    <citation type="submission" date="2018-06" db="EMBL/GenBank/DDBJ databases">
        <authorList>
            <consortium name="Pathogen Informatics"/>
            <person name="Doyle S."/>
        </authorList>
    </citation>
    <scope>NUCLEOTIDE SEQUENCE [LARGE SCALE GENOMIC DNA]</scope>
    <source>
        <strain evidence="3 4">NCTC9381</strain>
    </source>
</reference>
<dbReference type="GO" id="GO:0003852">
    <property type="term" value="F:2-isopropylmalate synthase activity"/>
    <property type="evidence" value="ECO:0007669"/>
    <property type="project" value="UniProtKB-EC"/>
</dbReference>
<organism evidence="3 4">
    <name type="scientific">Enterobacter agglomerans</name>
    <name type="common">Erwinia herbicola</name>
    <name type="synonym">Pantoea agglomerans</name>
    <dbReference type="NCBI Taxonomy" id="549"/>
    <lineage>
        <taxon>Bacteria</taxon>
        <taxon>Pseudomonadati</taxon>
        <taxon>Pseudomonadota</taxon>
        <taxon>Gammaproteobacteria</taxon>
        <taxon>Enterobacterales</taxon>
        <taxon>Erwiniaceae</taxon>
        <taxon>Pantoea</taxon>
        <taxon>Pantoea agglomerans group</taxon>
    </lineage>
</organism>
<evidence type="ECO:0000313" key="4">
    <source>
        <dbReference type="Proteomes" id="UP000254640"/>
    </source>
</evidence>
<dbReference type="Pfam" id="PF08502">
    <property type="entry name" value="LeuA_dimer"/>
    <property type="match status" value="1"/>
</dbReference>
<accession>A0A379ALK0</accession>
<evidence type="ECO:0000256" key="1">
    <source>
        <dbReference type="ARBA" id="ARBA00022679"/>
    </source>
</evidence>
<name>A0A379ALK0_ENTAG</name>
<dbReference type="InterPro" id="IPR013709">
    <property type="entry name" value="2-isopropylmalate_synth_dimer"/>
</dbReference>
<dbReference type="InterPro" id="IPR036230">
    <property type="entry name" value="LeuA_allosteric_dom_sf"/>
</dbReference>
<evidence type="ECO:0000259" key="2">
    <source>
        <dbReference type="SMART" id="SM00917"/>
    </source>
</evidence>
<dbReference type="EC" id="2.3.3.13" evidence="3"/>